<dbReference type="AlphaFoldDB" id="A0A9P4MLV6"/>
<dbReference type="EMBL" id="ML996083">
    <property type="protein sequence ID" value="KAF2154589.1"/>
    <property type="molecule type" value="Genomic_DNA"/>
</dbReference>
<keyword evidence="2" id="KW-0732">Signal</keyword>
<evidence type="ECO:0000313" key="4">
    <source>
        <dbReference type="EMBL" id="KAF2154589.1"/>
    </source>
</evidence>
<dbReference type="PANTHER" id="PTHR10334">
    <property type="entry name" value="CYSTEINE-RICH SECRETORY PROTEIN-RELATED"/>
    <property type="match status" value="1"/>
</dbReference>
<dbReference type="GO" id="GO:0005576">
    <property type="term" value="C:extracellular region"/>
    <property type="evidence" value="ECO:0007669"/>
    <property type="project" value="InterPro"/>
</dbReference>
<feature type="domain" description="SCP" evidence="3">
    <location>
        <begin position="133"/>
        <end position="277"/>
    </location>
</feature>
<evidence type="ECO:0000256" key="1">
    <source>
        <dbReference type="SAM" id="MobiDB-lite"/>
    </source>
</evidence>
<evidence type="ECO:0000313" key="5">
    <source>
        <dbReference type="Proteomes" id="UP000799439"/>
    </source>
</evidence>
<dbReference type="Pfam" id="PF00188">
    <property type="entry name" value="CAP"/>
    <property type="match status" value="1"/>
</dbReference>
<gene>
    <name evidence="4" type="ORF">K461DRAFT_275715</name>
</gene>
<proteinExistence type="predicted"/>
<keyword evidence="5" id="KW-1185">Reference proteome</keyword>
<name>A0A9P4MLV6_9PEZI</name>
<dbReference type="InterPro" id="IPR018244">
    <property type="entry name" value="Allrgn_V5/Tpx1_CS"/>
</dbReference>
<feature type="signal peptide" evidence="2">
    <location>
        <begin position="1"/>
        <end position="17"/>
    </location>
</feature>
<evidence type="ECO:0000259" key="3">
    <source>
        <dbReference type="SMART" id="SM00198"/>
    </source>
</evidence>
<feature type="compositionally biased region" description="Low complexity" evidence="1">
    <location>
        <begin position="72"/>
        <end position="127"/>
    </location>
</feature>
<protein>
    <submittedName>
        <fullName evidence="4">PR-1-like protein</fullName>
    </submittedName>
</protein>
<dbReference type="InterPro" id="IPR014044">
    <property type="entry name" value="CAP_dom"/>
</dbReference>
<dbReference type="PROSITE" id="PS01009">
    <property type="entry name" value="CRISP_1"/>
    <property type="match status" value="1"/>
</dbReference>
<comment type="caution">
    <text evidence="4">The sequence shown here is derived from an EMBL/GenBank/DDBJ whole genome shotgun (WGS) entry which is preliminary data.</text>
</comment>
<accession>A0A9P4MLV6</accession>
<evidence type="ECO:0000256" key="2">
    <source>
        <dbReference type="SAM" id="SignalP"/>
    </source>
</evidence>
<dbReference type="Gene3D" id="3.40.33.10">
    <property type="entry name" value="CAP"/>
    <property type="match status" value="1"/>
</dbReference>
<reference evidence="4" key="1">
    <citation type="journal article" date="2020" name="Stud. Mycol.">
        <title>101 Dothideomycetes genomes: a test case for predicting lifestyles and emergence of pathogens.</title>
        <authorList>
            <person name="Haridas S."/>
            <person name="Albert R."/>
            <person name="Binder M."/>
            <person name="Bloem J."/>
            <person name="Labutti K."/>
            <person name="Salamov A."/>
            <person name="Andreopoulos B."/>
            <person name="Baker S."/>
            <person name="Barry K."/>
            <person name="Bills G."/>
            <person name="Bluhm B."/>
            <person name="Cannon C."/>
            <person name="Castanera R."/>
            <person name="Culley D."/>
            <person name="Daum C."/>
            <person name="Ezra D."/>
            <person name="Gonzalez J."/>
            <person name="Henrissat B."/>
            <person name="Kuo A."/>
            <person name="Liang C."/>
            <person name="Lipzen A."/>
            <person name="Lutzoni F."/>
            <person name="Magnuson J."/>
            <person name="Mondo S."/>
            <person name="Nolan M."/>
            <person name="Ohm R."/>
            <person name="Pangilinan J."/>
            <person name="Park H.-J."/>
            <person name="Ramirez L."/>
            <person name="Alfaro M."/>
            <person name="Sun H."/>
            <person name="Tritt A."/>
            <person name="Yoshinaga Y."/>
            <person name="Zwiers L.-H."/>
            <person name="Turgeon B."/>
            <person name="Goodwin S."/>
            <person name="Spatafora J."/>
            <person name="Crous P."/>
            <person name="Grigoriev I."/>
        </authorList>
    </citation>
    <scope>NUCLEOTIDE SEQUENCE</scope>
    <source>
        <strain evidence="4">CBS 260.36</strain>
    </source>
</reference>
<sequence length="318" mass="33388">MRTSIMLASALAATALAKPFEKRQVVVTTVDVVYTTDVVTVTAGQSATDTVKPSASATSVPRKHHHRPSKQPSSSAVVTTTTQAPAPVYTTTEAPAPVETTTQAPAPSSYSAPAQSSSAAPAPQPSSTGVFTDYSLAAVAHHNYHRANHSAPDIAWSQSLADTAMKIAKTCVYQHSMDVDGGNYGQNIAAGVDAGHIGETISDLFYNGEVTKFTQYGVASPDMGSFEGWGHFSQIVWKASTQVGCATYDCGSSLQNFQANNGFFTVCNYRTAGNFGGEYAENIGSSLNKATVPGKYNVDTDAINTNYCKSTGQTPRSS</sequence>
<dbReference type="OrthoDB" id="337038at2759"/>
<feature type="chain" id="PRO_5040233365" evidence="2">
    <location>
        <begin position="18"/>
        <end position="318"/>
    </location>
</feature>
<dbReference type="Proteomes" id="UP000799439">
    <property type="component" value="Unassembled WGS sequence"/>
</dbReference>
<organism evidence="4 5">
    <name type="scientific">Myriangium duriaei CBS 260.36</name>
    <dbReference type="NCBI Taxonomy" id="1168546"/>
    <lineage>
        <taxon>Eukaryota</taxon>
        <taxon>Fungi</taxon>
        <taxon>Dikarya</taxon>
        <taxon>Ascomycota</taxon>
        <taxon>Pezizomycotina</taxon>
        <taxon>Dothideomycetes</taxon>
        <taxon>Dothideomycetidae</taxon>
        <taxon>Myriangiales</taxon>
        <taxon>Myriangiaceae</taxon>
        <taxon>Myriangium</taxon>
    </lineage>
</organism>
<dbReference type="InterPro" id="IPR035940">
    <property type="entry name" value="CAP_sf"/>
</dbReference>
<dbReference type="SMART" id="SM00198">
    <property type="entry name" value="SCP"/>
    <property type="match status" value="1"/>
</dbReference>
<feature type="region of interest" description="Disordered" evidence="1">
    <location>
        <begin position="44"/>
        <end position="127"/>
    </location>
</feature>
<feature type="compositionally biased region" description="Polar residues" evidence="1">
    <location>
        <begin position="44"/>
        <end position="59"/>
    </location>
</feature>
<dbReference type="SUPFAM" id="SSF55797">
    <property type="entry name" value="PR-1-like"/>
    <property type="match status" value="1"/>
</dbReference>
<dbReference type="InterPro" id="IPR001283">
    <property type="entry name" value="CRISP-related"/>
</dbReference>